<dbReference type="EMBL" id="JANPWB010000003">
    <property type="protein sequence ID" value="KAJ1199051.1"/>
    <property type="molecule type" value="Genomic_DNA"/>
</dbReference>
<keyword evidence="3" id="KW-1185">Reference proteome</keyword>
<dbReference type="AlphaFoldDB" id="A0AAV7VDW3"/>
<evidence type="ECO:0000256" key="1">
    <source>
        <dbReference type="SAM" id="MobiDB-lite"/>
    </source>
</evidence>
<reference evidence="2" key="1">
    <citation type="journal article" date="2022" name="bioRxiv">
        <title>Sequencing and chromosome-scale assembly of the giantPleurodeles waltlgenome.</title>
        <authorList>
            <person name="Brown T."/>
            <person name="Elewa A."/>
            <person name="Iarovenko S."/>
            <person name="Subramanian E."/>
            <person name="Araus A.J."/>
            <person name="Petzold A."/>
            <person name="Susuki M."/>
            <person name="Suzuki K.-i.T."/>
            <person name="Hayashi T."/>
            <person name="Toyoda A."/>
            <person name="Oliveira C."/>
            <person name="Osipova E."/>
            <person name="Leigh N.D."/>
            <person name="Simon A."/>
            <person name="Yun M.H."/>
        </authorList>
    </citation>
    <scope>NUCLEOTIDE SEQUENCE</scope>
    <source>
        <strain evidence="2">20211129_DDA</strain>
        <tissue evidence="2">Liver</tissue>
    </source>
</reference>
<feature type="region of interest" description="Disordered" evidence="1">
    <location>
        <begin position="175"/>
        <end position="216"/>
    </location>
</feature>
<evidence type="ECO:0000313" key="3">
    <source>
        <dbReference type="Proteomes" id="UP001066276"/>
    </source>
</evidence>
<gene>
    <name evidence="2" type="ORF">NDU88_002889</name>
</gene>
<name>A0AAV7VDW3_PLEWA</name>
<organism evidence="2 3">
    <name type="scientific">Pleurodeles waltl</name>
    <name type="common">Iberian ribbed newt</name>
    <dbReference type="NCBI Taxonomy" id="8319"/>
    <lineage>
        <taxon>Eukaryota</taxon>
        <taxon>Metazoa</taxon>
        <taxon>Chordata</taxon>
        <taxon>Craniata</taxon>
        <taxon>Vertebrata</taxon>
        <taxon>Euteleostomi</taxon>
        <taxon>Amphibia</taxon>
        <taxon>Batrachia</taxon>
        <taxon>Caudata</taxon>
        <taxon>Salamandroidea</taxon>
        <taxon>Salamandridae</taxon>
        <taxon>Pleurodelinae</taxon>
        <taxon>Pleurodeles</taxon>
    </lineage>
</organism>
<protein>
    <submittedName>
        <fullName evidence="2">Uncharacterized protein</fullName>
    </submittedName>
</protein>
<sequence>MVDSRARTEGHANGGSELKLHLLYEKMEKLSRKELSKWWEIESLQRYIDVERVPRDLRIYTIPTYEDPDPEEWAENCQVSSLNMMKILIKYESKDRKKILDEIEKVSTEILSLTTDDGMEEFKENLEKKLSRFEDDIMSKKQRKCIRDFWDYQSGRILSFHRKYDHLEGQTKENKYFPKAVGVEAQEVEEEEPGSKDTRKEKKSPGKQVCQPELRK</sequence>
<feature type="compositionally biased region" description="Basic and acidic residues" evidence="1">
    <location>
        <begin position="193"/>
        <end position="204"/>
    </location>
</feature>
<evidence type="ECO:0000313" key="2">
    <source>
        <dbReference type="EMBL" id="KAJ1199051.1"/>
    </source>
</evidence>
<accession>A0AAV7VDW3</accession>
<dbReference type="Proteomes" id="UP001066276">
    <property type="component" value="Chromosome 2_1"/>
</dbReference>
<comment type="caution">
    <text evidence="2">The sequence shown here is derived from an EMBL/GenBank/DDBJ whole genome shotgun (WGS) entry which is preliminary data.</text>
</comment>
<proteinExistence type="predicted"/>